<dbReference type="AlphaFoldDB" id="N0CHF9"/>
<dbReference type="InterPro" id="IPR050266">
    <property type="entry name" value="AB_hydrolase_sf"/>
</dbReference>
<keyword evidence="2" id="KW-0378">Hydrolase</keyword>
<dbReference type="eggNOG" id="COG2021">
    <property type="taxonomic scope" value="Bacteria"/>
</dbReference>
<evidence type="ECO:0000313" key="3">
    <source>
        <dbReference type="Proteomes" id="UP000013304"/>
    </source>
</evidence>
<dbReference type="HOGENOM" id="CLU_020336_50_2_11"/>
<dbReference type="Proteomes" id="UP000013304">
    <property type="component" value="Chromosome"/>
</dbReference>
<dbReference type="GO" id="GO:0016787">
    <property type="term" value="F:hydrolase activity"/>
    <property type="evidence" value="ECO:0007669"/>
    <property type="project" value="UniProtKB-KW"/>
</dbReference>
<dbReference type="RefSeq" id="WP_015606506.1">
    <property type="nucleotide sequence ID" value="NC_021177.1"/>
</dbReference>
<name>N0CHF9_STRMI</name>
<keyword evidence="2" id="KW-0808">Transferase</keyword>
<accession>N0CHF9</accession>
<gene>
    <name evidence="2" type="ORF">SFUL_136</name>
</gene>
<dbReference type="PANTHER" id="PTHR43798">
    <property type="entry name" value="MONOACYLGLYCEROL LIPASE"/>
    <property type="match status" value="1"/>
</dbReference>
<dbReference type="SUPFAM" id="SSF53474">
    <property type="entry name" value="alpha/beta-Hydrolases"/>
    <property type="match status" value="1"/>
</dbReference>
<evidence type="ECO:0000313" key="2">
    <source>
        <dbReference type="EMBL" id="AGK75120.1"/>
    </source>
</evidence>
<dbReference type="InterPro" id="IPR029058">
    <property type="entry name" value="AB_hydrolase_fold"/>
</dbReference>
<dbReference type="EMBL" id="CP005080">
    <property type="protein sequence ID" value="AGK75120.1"/>
    <property type="molecule type" value="Genomic_DNA"/>
</dbReference>
<organism evidence="2 3">
    <name type="scientific">Streptomyces microflavus DSM 40593</name>
    <dbReference type="NCBI Taxonomy" id="1303692"/>
    <lineage>
        <taxon>Bacteria</taxon>
        <taxon>Bacillati</taxon>
        <taxon>Actinomycetota</taxon>
        <taxon>Actinomycetes</taxon>
        <taxon>Kitasatosporales</taxon>
        <taxon>Streptomycetaceae</taxon>
        <taxon>Streptomyces</taxon>
    </lineage>
</organism>
<dbReference type="PATRIC" id="fig|1303692.3.peg.138"/>
<reference evidence="2 3" key="1">
    <citation type="submission" date="2013-04" db="EMBL/GenBank/DDBJ databases">
        <title>Complete genome sequence of Streptomyces fulvissimus.</title>
        <authorList>
            <person name="Myronovskyi M."/>
            <person name="Tokovenko B."/>
            <person name="Manderscheid N."/>
            <person name="Petzke L."/>
            <person name="Luzhetskyy A."/>
        </authorList>
    </citation>
    <scope>NUCLEOTIDE SEQUENCE [LARGE SCALE GENOMIC DNA]</scope>
    <source>
        <strain evidence="2 3">DSM 40593</strain>
    </source>
</reference>
<feature type="domain" description="AB hydrolase-1" evidence="1">
    <location>
        <begin position="20"/>
        <end position="245"/>
    </location>
</feature>
<dbReference type="Gene3D" id="3.40.50.1820">
    <property type="entry name" value="alpha/beta hydrolase"/>
    <property type="match status" value="1"/>
</dbReference>
<dbReference type="OrthoDB" id="4944883at2"/>
<dbReference type="GO" id="GO:0016746">
    <property type="term" value="F:acyltransferase activity"/>
    <property type="evidence" value="ECO:0007669"/>
    <property type="project" value="UniProtKB-KW"/>
</dbReference>
<protein>
    <submittedName>
        <fullName evidence="2">Hydrolase or acyltransferase of alpha/beta superfamily</fullName>
    </submittedName>
</protein>
<evidence type="ECO:0000259" key="1">
    <source>
        <dbReference type="Pfam" id="PF00561"/>
    </source>
</evidence>
<dbReference type="InterPro" id="IPR000073">
    <property type="entry name" value="AB_hydrolase_1"/>
</dbReference>
<proteinExistence type="predicted"/>
<dbReference type="KEGG" id="sfi:SFUL_136"/>
<sequence>MDIDAASIPDPLKLGKGPGLLLAHGAGSDIQDSYGPIIERLAAVSTVVGPDFPGSGNCPLPQGRLTLDGTADYLVASAVRAGVESFAISGFSMGTAVAVRAATRHPERVTGLILSSGFAYPNSRLRLVIDTWRALARDTGNPRTLASYLSLVVGGPQWLDARTPEEIEEQVALFSAGMPVGADAQLAMFDHIDVREDLRTITVPTLVISPLADLITTPLHSRELADSIPHAELVTLDCGHAIATERPEAWANAMTKFLTALPLAGEPASNQP</sequence>
<keyword evidence="2" id="KW-0012">Acyltransferase</keyword>
<dbReference type="Pfam" id="PF00561">
    <property type="entry name" value="Abhydrolase_1"/>
    <property type="match status" value="1"/>
</dbReference>